<evidence type="ECO:0000256" key="4">
    <source>
        <dbReference type="ARBA" id="ARBA00047683"/>
    </source>
</evidence>
<dbReference type="PANTHER" id="PTHR11236:SF49">
    <property type="entry name" value="ANTHRANILATE SYNTHASE COMPONENT 1"/>
    <property type="match status" value="1"/>
</dbReference>
<organism evidence="7 8">
    <name type="scientific">Streptomyces olivoverticillatus</name>
    <dbReference type="NCBI Taxonomy" id="66427"/>
    <lineage>
        <taxon>Bacteria</taxon>
        <taxon>Bacillati</taxon>
        <taxon>Actinomycetota</taxon>
        <taxon>Actinomycetes</taxon>
        <taxon>Kitasatosporales</taxon>
        <taxon>Streptomycetaceae</taxon>
        <taxon>Streptomyces</taxon>
    </lineage>
</organism>
<dbReference type="AlphaFoldDB" id="A0A7W7PK52"/>
<dbReference type="Gene3D" id="3.40.50.880">
    <property type="match status" value="1"/>
</dbReference>
<dbReference type="InterPro" id="IPR019999">
    <property type="entry name" value="Anth_synth_I-like"/>
</dbReference>
<keyword evidence="3" id="KW-0456">Lyase</keyword>
<dbReference type="PRINTS" id="PR00097">
    <property type="entry name" value="ANTSNTHASEII"/>
</dbReference>
<dbReference type="CDD" id="cd01743">
    <property type="entry name" value="GATase1_Anthranilate_Synthase"/>
    <property type="match status" value="1"/>
</dbReference>
<dbReference type="InterPro" id="IPR017926">
    <property type="entry name" value="GATASE"/>
</dbReference>
<dbReference type="Pfam" id="PF00425">
    <property type="entry name" value="Chorismate_bind"/>
    <property type="match status" value="1"/>
</dbReference>
<evidence type="ECO:0000313" key="8">
    <source>
        <dbReference type="Proteomes" id="UP000556084"/>
    </source>
</evidence>
<dbReference type="Gene3D" id="3.60.120.10">
    <property type="entry name" value="Anthranilate synthase"/>
    <property type="match status" value="1"/>
</dbReference>
<dbReference type="Proteomes" id="UP000556084">
    <property type="component" value="Unassembled WGS sequence"/>
</dbReference>
<dbReference type="PRINTS" id="PR00096">
    <property type="entry name" value="GATASE"/>
</dbReference>
<dbReference type="EC" id="4.1.3.27" evidence="1"/>
<reference evidence="7 8" key="1">
    <citation type="submission" date="2020-08" db="EMBL/GenBank/DDBJ databases">
        <title>Genomic Encyclopedia of Type Strains, Phase III (KMG-III): the genomes of soil and plant-associated and newly described type strains.</title>
        <authorList>
            <person name="Whitman W."/>
        </authorList>
    </citation>
    <scope>NUCLEOTIDE SEQUENCE [LARGE SCALE GENOMIC DNA]</scope>
    <source>
        <strain evidence="7 8">CECT 3266</strain>
    </source>
</reference>
<accession>A0A7W7PK52</accession>
<evidence type="ECO:0000313" key="7">
    <source>
        <dbReference type="EMBL" id="MBB4892834.1"/>
    </source>
</evidence>
<proteinExistence type="predicted"/>
<evidence type="ECO:0000259" key="5">
    <source>
        <dbReference type="Pfam" id="PF00117"/>
    </source>
</evidence>
<gene>
    <name evidence="7" type="ORF">FHS39_001845</name>
</gene>
<name>A0A7W7PK52_9ACTN</name>
<keyword evidence="7" id="KW-0808">Transferase</keyword>
<comment type="catalytic activity">
    <reaction evidence="4">
        <text>chorismate + L-glutamine = anthranilate + pyruvate + L-glutamate + H(+)</text>
        <dbReference type="Rhea" id="RHEA:21732"/>
        <dbReference type="ChEBI" id="CHEBI:15361"/>
        <dbReference type="ChEBI" id="CHEBI:15378"/>
        <dbReference type="ChEBI" id="CHEBI:16567"/>
        <dbReference type="ChEBI" id="CHEBI:29748"/>
        <dbReference type="ChEBI" id="CHEBI:29985"/>
        <dbReference type="ChEBI" id="CHEBI:58359"/>
        <dbReference type="EC" id="4.1.3.27"/>
    </reaction>
</comment>
<dbReference type="InterPro" id="IPR015890">
    <property type="entry name" value="Chorismate_C"/>
</dbReference>
<evidence type="ECO:0000256" key="1">
    <source>
        <dbReference type="ARBA" id="ARBA00012266"/>
    </source>
</evidence>
<dbReference type="InterPro" id="IPR029062">
    <property type="entry name" value="Class_I_gatase-like"/>
</dbReference>
<dbReference type="SUPFAM" id="SSF52317">
    <property type="entry name" value="Class I glutamine amidotransferase-like"/>
    <property type="match status" value="1"/>
</dbReference>
<comment type="caution">
    <text evidence="7">The sequence shown here is derived from an EMBL/GenBank/DDBJ whole genome shotgun (WGS) entry which is preliminary data.</text>
</comment>
<dbReference type="Pfam" id="PF00117">
    <property type="entry name" value="GATase"/>
    <property type="match status" value="1"/>
</dbReference>
<evidence type="ECO:0000259" key="6">
    <source>
        <dbReference type="Pfam" id="PF00425"/>
    </source>
</evidence>
<dbReference type="GO" id="GO:0000162">
    <property type="term" value="P:L-tryptophan biosynthetic process"/>
    <property type="evidence" value="ECO:0007669"/>
    <property type="project" value="TreeGrafter"/>
</dbReference>
<dbReference type="PROSITE" id="PS51273">
    <property type="entry name" value="GATASE_TYPE_1"/>
    <property type="match status" value="1"/>
</dbReference>
<feature type="domain" description="Chorismate-utilising enzyme C-terminal" evidence="6">
    <location>
        <begin position="126"/>
        <end position="385"/>
    </location>
</feature>
<feature type="domain" description="Glutamine amidotransferase" evidence="5">
    <location>
        <begin position="448"/>
        <end position="623"/>
    </location>
</feature>
<dbReference type="EMBL" id="JACHJH010000002">
    <property type="protein sequence ID" value="MBB4892834.1"/>
    <property type="molecule type" value="Genomic_DNA"/>
</dbReference>
<dbReference type="InterPro" id="IPR005801">
    <property type="entry name" value="ADC_synthase"/>
</dbReference>
<dbReference type="SUPFAM" id="SSF56322">
    <property type="entry name" value="ADC synthase"/>
    <property type="match status" value="1"/>
</dbReference>
<keyword evidence="7" id="KW-0032">Aminotransferase</keyword>
<dbReference type="InterPro" id="IPR006221">
    <property type="entry name" value="TrpG/PapA_dom"/>
</dbReference>
<evidence type="ECO:0000256" key="3">
    <source>
        <dbReference type="ARBA" id="ARBA00023239"/>
    </source>
</evidence>
<evidence type="ECO:0000256" key="2">
    <source>
        <dbReference type="ARBA" id="ARBA00022962"/>
    </source>
</evidence>
<dbReference type="GO" id="GO:0008483">
    <property type="term" value="F:transaminase activity"/>
    <property type="evidence" value="ECO:0007669"/>
    <property type="project" value="UniProtKB-KW"/>
</dbReference>
<dbReference type="GO" id="GO:0004049">
    <property type="term" value="F:anthranilate synthase activity"/>
    <property type="evidence" value="ECO:0007669"/>
    <property type="project" value="UniProtKB-EC"/>
</dbReference>
<keyword evidence="8" id="KW-1185">Reference proteome</keyword>
<sequence length="630" mass="67302">MNVDTAALLARLAGPACPPFALLHRRTPGHAEDIVELLLGPVTEADSLAGIPLPDGPPAPGGPVHDALAVVPFRQIRERGFDVRDDGTPLLVLRPEEAHDLPLAEVMAALPAHDVRVEGGAFDVDDEEYARIVERVVEDEIGSGEGANFVIRRTFEGEILGFRAADALALFRRLLAGERGAYWTYVLHTPGRTLVGASPEVHVRMTGGTVVMNPISGTYRYPAEGPTAEGLLAFLHDRKEVEELSMVVDEELKMMCTVGDMGGVVVGPRLREMAHLAHTEYELRGRSSLDVREVLRETMFAATVTGSPVQNACRVIERYEPGGRGYYAGALALIGRDAGGAQTLDSPILIRTADIDRHGRLRVAVGATLVRRSDPRAEVAETHAKAAGVLSALGVRPAAVRRTAAAPLLLGDDPRVRAALDARRADLAPFWLRMQTPDPAPAPRGHALVVDGEDTFTAMLAHVLHTTGLAVTVRRYDEPGLREAALAHEGPVVLGPGPGNPGDAADPKMRLLRGLAADLLREHRHGLLGVCLGHELIAAELGLEIVRKAVPCQGAQERIDFFGREEVVGFYNTFAARGETDAAELCRDPGTGDVHALRGPGFAGMQFHPESVLTLNGSAIVAELLAAVLV</sequence>
<dbReference type="RefSeq" id="WP_184348194.1">
    <property type="nucleotide sequence ID" value="NZ_JACHJH010000002.1"/>
</dbReference>
<dbReference type="PANTHER" id="PTHR11236">
    <property type="entry name" value="AMINOBENZOATE/ANTHRANILATE SYNTHASE"/>
    <property type="match status" value="1"/>
</dbReference>
<keyword evidence="2" id="KW-0315">Glutamine amidotransferase</keyword>
<protein>
    <recommendedName>
        <fullName evidence="1">anthranilate synthase</fullName>
        <ecNumber evidence="1">4.1.3.27</ecNumber>
    </recommendedName>
</protein>